<comment type="subcellular location">
    <subcellularLocation>
        <location evidence="1">Membrane</location>
        <topology evidence="1">Multi-pass membrane protein</topology>
    </subcellularLocation>
</comment>
<evidence type="ECO:0000256" key="4">
    <source>
        <dbReference type="ARBA" id="ARBA00022989"/>
    </source>
</evidence>
<dbReference type="EMBL" id="WNTK01000075">
    <property type="protein sequence ID" value="KAG9472073.1"/>
    <property type="molecule type" value="Genomic_DNA"/>
</dbReference>
<evidence type="ECO:0000313" key="7">
    <source>
        <dbReference type="EMBL" id="KAG9472073.1"/>
    </source>
</evidence>
<feature type="transmembrane region" description="Helical" evidence="6">
    <location>
        <begin position="49"/>
        <end position="70"/>
    </location>
</feature>
<protein>
    <recommendedName>
        <fullName evidence="9">Membrane-spanning 4-domains subfamily A member 4A</fullName>
    </recommendedName>
</protein>
<keyword evidence="8" id="KW-1185">Reference proteome</keyword>
<keyword evidence="4 6" id="KW-1133">Transmembrane helix</keyword>
<evidence type="ECO:0000256" key="3">
    <source>
        <dbReference type="ARBA" id="ARBA00022692"/>
    </source>
</evidence>
<organism evidence="7 8">
    <name type="scientific">Eleutherodactylus coqui</name>
    <name type="common">Puerto Rican coqui</name>
    <dbReference type="NCBI Taxonomy" id="57060"/>
    <lineage>
        <taxon>Eukaryota</taxon>
        <taxon>Metazoa</taxon>
        <taxon>Chordata</taxon>
        <taxon>Craniata</taxon>
        <taxon>Vertebrata</taxon>
        <taxon>Euteleostomi</taxon>
        <taxon>Amphibia</taxon>
        <taxon>Batrachia</taxon>
        <taxon>Anura</taxon>
        <taxon>Neobatrachia</taxon>
        <taxon>Hyloidea</taxon>
        <taxon>Eleutherodactylidae</taxon>
        <taxon>Eleutherodactylinae</taxon>
        <taxon>Eleutherodactylus</taxon>
        <taxon>Eleutherodactylus</taxon>
    </lineage>
</organism>
<keyword evidence="3 6" id="KW-0812">Transmembrane</keyword>
<gene>
    <name evidence="7" type="ORF">GDO78_021303</name>
</gene>
<feature type="transmembrane region" description="Helical" evidence="6">
    <location>
        <begin position="119"/>
        <end position="141"/>
    </location>
</feature>
<evidence type="ECO:0000256" key="6">
    <source>
        <dbReference type="SAM" id="Phobius"/>
    </source>
</evidence>
<dbReference type="InterPro" id="IPR007237">
    <property type="entry name" value="CD20-like"/>
</dbReference>
<dbReference type="PANTHER" id="PTHR23320">
    <property type="entry name" value="MEMBRANE-SPANNING 4-DOMAINS SUBFAMILY A MS4A -RELATED"/>
    <property type="match status" value="1"/>
</dbReference>
<reference evidence="7" key="1">
    <citation type="thesis" date="2020" institute="ProQuest LLC" country="789 East Eisenhower Parkway, Ann Arbor, MI, USA">
        <title>Comparative Genomics and Chromosome Evolution.</title>
        <authorList>
            <person name="Mudd A.B."/>
        </authorList>
    </citation>
    <scope>NUCLEOTIDE SEQUENCE</scope>
    <source>
        <strain evidence="7">HN-11 Male</strain>
        <tissue evidence="7">Kidney and liver</tissue>
    </source>
</reference>
<dbReference type="Proteomes" id="UP000770717">
    <property type="component" value="Unassembled WGS sequence"/>
</dbReference>
<comment type="caution">
    <text evidence="7">The sequence shown here is derived from an EMBL/GenBank/DDBJ whole genome shotgun (WGS) entry which is preliminary data.</text>
</comment>
<dbReference type="Pfam" id="PF04103">
    <property type="entry name" value="CD20"/>
    <property type="match status" value="1"/>
</dbReference>
<name>A0A8J6EM91_ELECQ</name>
<evidence type="ECO:0000313" key="8">
    <source>
        <dbReference type="Proteomes" id="UP000770717"/>
    </source>
</evidence>
<keyword evidence="5 6" id="KW-0472">Membrane</keyword>
<dbReference type="InterPro" id="IPR030417">
    <property type="entry name" value="MS4A"/>
</dbReference>
<comment type="similarity">
    <text evidence="2">Belongs to the MS4A family.</text>
</comment>
<proteinExistence type="inferred from homology"/>
<dbReference type="OrthoDB" id="10071849at2759"/>
<evidence type="ECO:0000256" key="1">
    <source>
        <dbReference type="ARBA" id="ARBA00004141"/>
    </source>
</evidence>
<dbReference type="AlphaFoldDB" id="A0A8J6EM91"/>
<dbReference type="PANTHER" id="PTHR23320:SF128">
    <property type="entry name" value="MEMBRANE-SPANNING 4-DOMAINS SUBFAMILY A MEMBER 4A"/>
    <property type="match status" value="1"/>
</dbReference>
<accession>A0A8J6EM91</accession>
<evidence type="ECO:0000256" key="2">
    <source>
        <dbReference type="ARBA" id="ARBA00009565"/>
    </source>
</evidence>
<evidence type="ECO:0008006" key="9">
    <source>
        <dbReference type="Google" id="ProtNLM"/>
    </source>
</evidence>
<evidence type="ECO:0000256" key="5">
    <source>
        <dbReference type="ARBA" id="ARBA00023136"/>
    </source>
</evidence>
<sequence length="237" mass="25491">MSTNASIPSVVILQHGNPQNNQPMENHEEQKIAELPKPLVKFFQGEPEVLGVTQLINGINNIFFGIVLAVACKQLVCYPADILVVTGAPFWSGIMFIIAGSLSIAASCKPSVGKVTATLALNILSCIAAGITVAILVVFFVSSSWSSYYHIASYCAYYKRSRTCEGEFLPRAVEIGIGSSILLSTTLEFCIALSTSIFGCKTVCRTSYNDTTVVIYHTTTVQESKPALSADGEVKIH</sequence>
<feature type="transmembrane region" description="Helical" evidence="6">
    <location>
        <begin position="82"/>
        <end position="107"/>
    </location>
</feature>
<dbReference type="GO" id="GO:0016020">
    <property type="term" value="C:membrane"/>
    <property type="evidence" value="ECO:0007669"/>
    <property type="project" value="UniProtKB-SubCell"/>
</dbReference>